<proteinExistence type="predicted"/>
<accession>A0AAI9TL26</accession>
<protein>
    <submittedName>
        <fullName evidence="1">Uncharacterized protein</fullName>
    </submittedName>
</protein>
<sequence>MADVPATDALSIPQSDSNHQTAQVIAQASRITVTNSKFTASLCVTQQDVLVFTVPSGCKIRKNYHDSEFVWWFGNKIIRASDRTSGVTSTHRLNLKACYGLLTDFRDFRQ</sequence>
<reference evidence="1" key="2">
    <citation type="journal article" date="2016" name="Fungal Biol.">
        <title>Ochratoxin A production by Penicillium thymicola.</title>
        <authorList>
            <person name="Nguyen H.D.T."/>
            <person name="McMullin D.R."/>
            <person name="Ponomareva E."/>
            <person name="Riley R."/>
            <person name="Pomraning K.R."/>
            <person name="Baker S.E."/>
            <person name="Seifert K.A."/>
        </authorList>
    </citation>
    <scope>NUCLEOTIDE SEQUENCE</scope>
    <source>
        <strain evidence="1">DAOM 180753</strain>
    </source>
</reference>
<organism evidence="1 2">
    <name type="scientific">Penicillium thymicola</name>
    <dbReference type="NCBI Taxonomy" id="293382"/>
    <lineage>
        <taxon>Eukaryota</taxon>
        <taxon>Fungi</taxon>
        <taxon>Dikarya</taxon>
        <taxon>Ascomycota</taxon>
        <taxon>Pezizomycotina</taxon>
        <taxon>Eurotiomycetes</taxon>
        <taxon>Eurotiomycetidae</taxon>
        <taxon>Eurotiales</taxon>
        <taxon>Aspergillaceae</taxon>
        <taxon>Penicillium</taxon>
    </lineage>
</organism>
<reference evidence="1" key="1">
    <citation type="submission" date="2015-06" db="EMBL/GenBank/DDBJ databases">
        <authorList>
            <person name="Nguyen H."/>
        </authorList>
    </citation>
    <scope>NUCLEOTIDE SEQUENCE</scope>
    <source>
        <strain evidence="1">DAOM 180753</strain>
    </source>
</reference>
<gene>
    <name evidence="1" type="ORF">VN97_g3985</name>
</gene>
<comment type="caution">
    <text evidence="1">The sequence shown here is derived from an EMBL/GenBank/DDBJ whole genome shotgun (WGS) entry which is preliminary data.</text>
</comment>
<evidence type="ECO:0000313" key="1">
    <source>
        <dbReference type="EMBL" id="KAJ9489280.1"/>
    </source>
</evidence>
<dbReference type="AlphaFoldDB" id="A0AAI9TL26"/>
<evidence type="ECO:0000313" key="2">
    <source>
        <dbReference type="Proteomes" id="UP001227192"/>
    </source>
</evidence>
<name>A0AAI9TL26_PENTH</name>
<dbReference type="Proteomes" id="UP001227192">
    <property type="component" value="Unassembled WGS sequence"/>
</dbReference>
<keyword evidence="2" id="KW-1185">Reference proteome</keyword>
<dbReference type="EMBL" id="LACB01000089">
    <property type="protein sequence ID" value="KAJ9489280.1"/>
    <property type="molecule type" value="Genomic_DNA"/>
</dbReference>